<dbReference type="InterPro" id="IPR020476">
    <property type="entry name" value="Nudix_hydrolase"/>
</dbReference>
<dbReference type="PROSITE" id="PS00893">
    <property type="entry name" value="NUDIX_BOX"/>
    <property type="match status" value="1"/>
</dbReference>
<dbReference type="InterPro" id="IPR015797">
    <property type="entry name" value="NUDIX_hydrolase-like_dom_sf"/>
</dbReference>
<evidence type="ECO:0000256" key="2">
    <source>
        <dbReference type="RuleBase" id="RU003476"/>
    </source>
</evidence>
<dbReference type="PANTHER" id="PTHR43736:SF1">
    <property type="entry name" value="DIHYDRONEOPTERIN TRIPHOSPHATE DIPHOSPHATASE"/>
    <property type="match status" value="1"/>
</dbReference>
<dbReference type="Proteomes" id="UP001139887">
    <property type="component" value="Unassembled WGS sequence"/>
</dbReference>
<dbReference type="EMBL" id="JANBUW010000005">
    <property type="protein sequence ID" value="KAJ2852176.1"/>
    <property type="molecule type" value="Genomic_DNA"/>
</dbReference>
<evidence type="ECO:0000256" key="1">
    <source>
        <dbReference type="ARBA" id="ARBA00022801"/>
    </source>
</evidence>
<dbReference type="Pfam" id="PF00293">
    <property type="entry name" value="NUDIX"/>
    <property type="match status" value="1"/>
</dbReference>
<reference evidence="4" key="1">
    <citation type="submission" date="2022-07" db="EMBL/GenBank/DDBJ databases">
        <title>Phylogenomic reconstructions and comparative analyses of Kickxellomycotina fungi.</title>
        <authorList>
            <person name="Reynolds N.K."/>
            <person name="Stajich J.E."/>
            <person name="Barry K."/>
            <person name="Grigoriev I.V."/>
            <person name="Crous P."/>
            <person name="Smith M.E."/>
        </authorList>
    </citation>
    <scope>NUCLEOTIDE SEQUENCE</scope>
    <source>
        <strain evidence="4">NRRL 1566</strain>
    </source>
</reference>
<dbReference type="GO" id="GO:0016787">
    <property type="term" value="F:hydrolase activity"/>
    <property type="evidence" value="ECO:0007669"/>
    <property type="project" value="UniProtKB-KW"/>
</dbReference>
<evidence type="ECO:0000313" key="4">
    <source>
        <dbReference type="EMBL" id="KAJ2852176.1"/>
    </source>
</evidence>
<feature type="domain" description="Nudix hydrolase" evidence="3">
    <location>
        <begin position="25"/>
        <end position="171"/>
    </location>
</feature>
<organism evidence="4 5">
    <name type="scientific">Coemansia brasiliensis</name>
    <dbReference type="NCBI Taxonomy" id="2650707"/>
    <lineage>
        <taxon>Eukaryota</taxon>
        <taxon>Fungi</taxon>
        <taxon>Fungi incertae sedis</taxon>
        <taxon>Zoopagomycota</taxon>
        <taxon>Kickxellomycotina</taxon>
        <taxon>Kickxellomycetes</taxon>
        <taxon>Kickxellales</taxon>
        <taxon>Kickxellaceae</taxon>
        <taxon>Coemansia</taxon>
    </lineage>
</organism>
<dbReference type="InterPro" id="IPR020084">
    <property type="entry name" value="NUDIX_hydrolase_CS"/>
</dbReference>
<keyword evidence="1 2" id="KW-0378">Hydrolase</keyword>
<dbReference type="SUPFAM" id="SSF55811">
    <property type="entry name" value="Nudix"/>
    <property type="match status" value="1"/>
</dbReference>
<dbReference type="PROSITE" id="PS51462">
    <property type="entry name" value="NUDIX"/>
    <property type="match status" value="1"/>
</dbReference>
<dbReference type="Gene3D" id="3.90.79.10">
    <property type="entry name" value="Nucleoside Triphosphate Pyrophosphohydrolase"/>
    <property type="match status" value="1"/>
</dbReference>
<sequence length="177" mass="19754">MAIIDIEQPASVFLDSLKDKSNSTYDRLVIGAAIHQNGSVLVVQRAAHERSFPNQWEIPGGGVDPGETIKQAIIREVREETGLDVTQITGQFASFEYLTSKYQEGHSDDINADKQLSVRSLQLNFCVMVQPEQTVKLAPEEHQAYSWCTLQNIDEYQMTPEMKTVVSNALAAIKTQI</sequence>
<name>A0A9W8LZX7_9FUNG</name>
<dbReference type="PANTHER" id="PTHR43736">
    <property type="entry name" value="ADP-RIBOSE PYROPHOSPHATASE"/>
    <property type="match status" value="1"/>
</dbReference>
<protein>
    <recommendedName>
        <fullName evidence="3">Nudix hydrolase domain-containing protein</fullName>
    </recommendedName>
</protein>
<dbReference type="AlphaFoldDB" id="A0A9W8LZX7"/>
<comment type="caution">
    <text evidence="4">The sequence shown here is derived from an EMBL/GenBank/DDBJ whole genome shotgun (WGS) entry which is preliminary data.</text>
</comment>
<dbReference type="PRINTS" id="PR00502">
    <property type="entry name" value="NUDIXFAMILY"/>
</dbReference>
<evidence type="ECO:0000313" key="5">
    <source>
        <dbReference type="Proteomes" id="UP001139887"/>
    </source>
</evidence>
<comment type="similarity">
    <text evidence="2">Belongs to the Nudix hydrolase family.</text>
</comment>
<accession>A0A9W8LZX7</accession>
<dbReference type="OrthoDB" id="276276at2759"/>
<evidence type="ECO:0000259" key="3">
    <source>
        <dbReference type="PROSITE" id="PS51462"/>
    </source>
</evidence>
<gene>
    <name evidence="4" type="ORF">IWW36_000556</name>
</gene>
<dbReference type="InterPro" id="IPR000086">
    <property type="entry name" value="NUDIX_hydrolase_dom"/>
</dbReference>
<keyword evidence="5" id="KW-1185">Reference proteome</keyword>
<proteinExistence type="inferred from homology"/>